<proteinExistence type="predicted"/>
<reference evidence="5" key="1">
    <citation type="submission" date="2021-07" db="EMBL/GenBank/DDBJ databases">
        <authorList>
            <person name="Branca A.L. A."/>
        </authorList>
    </citation>
    <scope>NUCLEOTIDE SEQUENCE</scope>
</reference>
<evidence type="ECO:0000313" key="5">
    <source>
        <dbReference type="EMBL" id="CAG8158995.1"/>
    </source>
</evidence>
<comment type="caution">
    <text evidence="5">The sequence shown here is derived from an EMBL/GenBank/DDBJ whole genome shotgun (WGS) entry which is preliminary data.</text>
</comment>
<dbReference type="Proteomes" id="UP001153461">
    <property type="component" value="Unassembled WGS sequence"/>
</dbReference>
<dbReference type="InterPro" id="IPR054471">
    <property type="entry name" value="GPIID_WHD"/>
</dbReference>
<name>A0A9W4MUI8_PENNA</name>
<dbReference type="PROSITE" id="PS50297">
    <property type="entry name" value="ANK_REP_REGION"/>
    <property type="match status" value="4"/>
</dbReference>
<evidence type="ECO:0000259" key="4">
    <source>
        <dbReference type="Pfam" id="PF24883"/>
    </source>
</evidence>
<feature type="repeat" description="ANK" evidence="2">
    <location>
        <begin position="687"/>
        <end position="719"/>
    </location>
</feature>
<dbReference type="Gene3D" id="1.25.40.20">
    <property type="entry name" value="Ankyrin repeat-containing domain"/>
    <property type="match status" value="2"/>
</dbReference>
<dbReference type="Pfam" id="PF22939">
    <property type="entry name" value="WHD_GPIID"/>
    <property type="match status" value="1"/>
</dbReference>
<dbReference type="Pfam" id="PF12796">
    <property type="entry name" value="Ank_2"/>
    <property type="match status" value="2"/>
</dbReference>
<dbReference type="SMART" id="SM00248">
    <property type="entry name" value="ANK"/>
    <property type="match status" value="6"/>
</dbReference>
<dbReference type="SUPFAM" id="SSF48403">
    <property type="entry name" value="Ankyrin repeat"/>
    <property type="match status" value="1"/>
</dbReference>
<evidence type="ECO:0008006" key="7">
    <source>
        <dbReference type="Google" id="ProtNLM"/>
    </source>
</evidence>
<dbReference type="InterPro" id="IPR002110">
    <property type="entry name" value="Ankyrin_rpt"/>
</dbReference>
<dbReference type="InterPro" id="IPR036770">
    <property type="entry name" value="Ankyrin_rpt-contain_sf"/>
</dbReference>
<keyword evidence="1" id="KW-0677">Repeat</keyword>
<dbReference type="EMBL" id="CAJVNV010000332">
    <property type="protein sequence ID" value="CAG8158995.1"/>
    <property type="molecule type" value="Genomic_DNA"/>
</dbReference>
<evidence type="ECO:0000256" key="2">
    <source>
        <dbReference type="PROSITE-ProRule" id="PRU00023"/>
    </source>
</evidence>
<dbReference type="InterPro" id="IPR027417">
    <property type="entry name" value="P-loop_NTPase"/>
</dbReference>
<evidence type="ECO:0000256" key="1">
    <source>
        <dbReference type="ARBA" id="ARBA00022737"/>
    </source>
</evidence>
<dbReference type="Pfam" id="PF24883">
    <property type="entry name" value="NPHP3_N"/>
    <property type="match status" value="1"/>
</dbReference>
<dbReference type="Gene3D" id="3.40.50.300">
    <property type="entry name" value="P-loop containing nucleotide triphosphate hydrolases"/>
    <property type="match status" value="1"/>
</dbReference>
<keyword evidence="2" id="KW-0040">ANK repeat</keyword>
<organism evidence="5 6">
    <name type="scientific">Penicillium nalgiovense</name>
    <dbReference type="NCBI Taxonomy" id="60175"/>
    <lineage>
        <taxon>Eukaryota</taxon>
        <taxon>Fungi</taxon>
        <taxon>Dikarya</taxon>
        <taxon>Ascomycota</taxon>
        <taxon>Pezizomycotina</taxon>
        <taxon>Eurotiomycetes</taxon>
        <taxon>Eurotiomycetidae</taxon>
        <taxon>Eurotiales</taxon>
        <taxon>Aspergillaceae</taxon>
        <taxon>Penicillium</taxon>
    </lineage>
</organism>
<protein>
    <recommendedName>
        <fullName evidence="7">NACHT domain-containing protein</fullName>
    </recommendedName>
</protein>
<dbReference type="PANTHER" id="PTHR10039">
    <property type="entry name" value="AMELOGENIN"/>
    <property type="match status" value="1"/>
</dbReference>
<evidence type="ECO:0000259" key="3">
    <source>
        <dbReference type="Pfam" id="PF22939"/>
    </source>
</evidence>
<dbReference type="OrthoDB" id="5404651at2759"/>
<dbReference type="AlphaFoldDB" id="A0A9W4MUI8"/>
<accession>A0A9W4MUI8</accession>
<feature type="repeat" description="ANK" evidence="2">
    <location>
        <begin position="721"/>
        <end position="753"/>
    </location>
</feature>
<feature type="domain" description="Nephrocystin 3-like N-terminal" evidence="4">
    <location>
        <begin position="1"/>
        <end position="136"/>
    </location>
</feature>
<feature type="repeat" description="ANK" evidence="2">
    <location>
        <begin position="584"/>
        <end position="616"/>
    </location>
</feature>
<dbReference type="PANTHER" id="PTHR10039:SF10">
    <property type="entry name" value="NACHT DOMAIN-CONTAINING PROTEIN"/>
    <property type="match status" value="1"/>
</dbReference>
<dbReference type="PROSITE" id="PS50088">
    <property type="entry name" value="ANK_REPEAT"/>
    <property type="match status" value="4"/>
</dbReference>
<feature type="domain" description="GPI inositol-deacylase winged helix" evidence="3">
    <location>
        <begin position="247"/>
        <end position="322"/>
    </location>
</feature>
<evidence type="ECO:0000313" key="6">
    <source>
        <dbReference type="Proteomes" id="UP001153461"/>
    </source>
</evidence>
<feature type="repeat" description="ANK" evidence="2">
    <location>
        <begin position="618"/>
        <end position="650"/>
    </location>
</feature>
<sequence length="772" mass="86153">MGKTVLMSNVVHHLQLNAARKSNEIVSYYFCRVDNEASSSARNILGSLARQILDTQIEQSEYETLLSLQEITEDLSSTTEVVQFLLSHLEAIEGTKYYVILDGLDECDENQVQEVAQAMTELCSNYVGFKVLCAGRPGLEKRFKLTAPQYRIIVNAEKVKSDMDRYITKTLDKRCLTLGDQAIVTEIHDTLRAKADGMFLWASLCIEEICAQTCDHDILEALKHLPRSLAELYDRKLRHVPEGRAGVQARKMLQYCGVVKRPLTVTEYREALSLSLEQKSFDHRKAPNDMDRIINGSCGLTFVDEEEDTIHYVHRSVKECLFVTNGPRIAQFDMASEDRDFGFLCMTYLDFSNFKHQLTNVRNGSGIPINPLQFGTSTLPTHTSRTVTGQMARRILSHHRPLQHFSTREVERTAQEILEGGSSSRLELELRKQGFQFLEYARAYWLNHLADLTPNMDSNMWLLFCRCIEGDDVPACRPWELEQQTHNKRNDVPGAIQWSLAHGHSALLLYYAMYQSHILSEDVKVEIFRSANIHSRYRYTEVLVRLENTRNVLNHGLSYAALDGCIRSLALLLQAGAGIDAQVNHRTALQVAIEAGHLEVVQALLAAKADVQVSPEFGGRAALQAAAEAGHLEMVQALLEAKANANTYPEYGDWKALESAAESGHFEVVQALLVARANVNVSSAECEGRTALQAAAGRGHLLVVQALVAANADVNASPIEWGRRALQAAAGGGHLDVVQELLAINADVNASPTEVEAERLFKQPQRGATLRW</sequence>
<gene>
    <name evidence="5" type="ORF">PNAL_LOCUS6310</name>
</gene>
<dbReference type="InterPro" id="IPR056884">
    <property type="entry name" value="NPHP3-like_N"/>
</dbReference>